<dbReference type="InterPro" id="IPR012337">
    <property type="entry name" value="RNaseH-like_sf"/>
</dbReference>
<evidence type="ECO:0000259" key="2">
    <source>
        <dbReference type="PROSITE" id="PS50879"/>
    </source>
</evidence>
<dbReference type="PROSITE" id="PS50879">
    <property type="entry name" value="RNASE_H_1"/>
    <property type="match status" value="1"/>
</dbReference>
<dbReference type="InterPro" id="IPR036397">
    <property type="entry name" value="RNaseH_sf"/>
</dbReference>
<feature type="compositionally biased region" description="Basic and acidic residues" evidence="1">
    <location>
        <begin position="96"/>
        <end position="105"/>
    </location>
</feature>
<dbReference type="STRING" id="303698.A0A1V6SI30"/>
<dbReference type="InterPro" id="IPR002156">
    <property type="entry name" value="RNaseH_domain"/>
</dbReference>
<organism evidence="3 4">
    <name type="scientific">Penicillium steckii</name>
    <dbReference type="NCBI Taxonomy" id="303698"/>
    <lineage>
        <taxon>Eukaryota</taxon>
        <taxon>Fungi</taxon>
        <taxon>Dikarya</taxon>
        <taxon>Ascomycota</taxon>
        <taxon>Pezizomycotina</taxon>
        <taxon>Eurotiomycetes</taxon>
        <taxon>Eurotiomycetidae</taxon>
        <taxon>Eurotiales</taxon>
        <taxon>Aspergillaceae</taxon>
        <taxon>Penicillium</taxon>
    </lineage>
</organism>
<dbReference type="Proteomes" id="UP000191285">
    <property type="component" value="Unassembled WGS sequence"/>
</dbReference>
<feature type="non-terminal residue" evidence="3">
    <location>
        <position position="1287"/>
    </location>
</feature>
<dbReference type="SUPFAM" id="SSF56219">
    <property type="entry name" value="DNase I-like"/>
    <property type="match status" value="1"/>
</dbReference>
<feature type="region of interest" description="Disordered" evidence="1">
    <location>
        <begin position="86"/>
        <end position="106"/>
    </location>
</feature>
<dbReference type="PANTHER" id="PTHR33481">
    <property type="entry name" value="REVERSE TRANSCRIPTASE"/>
    <property type="match status" value="1"/>
</dbReference>
<dbReference type="InterPro" id="IPR005135">
    <property type="entry name" value="Endo/exonuclease/phosphatase"/>
</dbReference>
<dbReference type="Pfam" id="PF14529">
    <property type="entry name" value="Exo_endo_phos_2"/>
    <property type="match status" value="1"/>
</dbReference>
<proteinExistence type="predicted"/>
<gene>
    <name evidence="3" type="ORF">PENSTE_c049G00158</name>
</gene>
<feature type="compositionally biased region" description="Basic residues" evidence="1">
    <location>
        <begin position="32"/>
        <end position="41"/>
    </location>
</feature>
<dbReference type="Gene3D" id="3.30.420.10">
    <property type="entry name" value="Ribonuclease H-like superfamily/Ribonuclease H"/>
    <property type="match status" value="1"/>
</dbReference>
<name>A0A1V6SI30_9EURO</name>
<accession>A0A1V6SI30</accession>
<evidence type="ECO:0000313" key="4">
    <source>
        <dbReference type="Proteomes" id="UP000191285"/>
    </source>
</evidence>
<sequence length="1287" mass="143941">AVRPGLTPKASSRTPTPAYSLGHRFYPNGERKSKRSGAHHQARKPLMIYQYNVNKSKDVVMAQFMRDPAVLEAEIIAIQEPWKNPFQNTTHHPAKNSHELPHPETEGDPPGVCLFISKKLKGWTHAVHSRDCQELSFVSSTGIRLHLLNVYNRGGTNEVLNLLPALLPEYTTQGGPGHSGPAREAWVVLGDFNLHHPAWGGEGVVTDARAEDLLDLMEIAGLVNWLPEGTTTYQCAGAATTIDLVFISLSLRDRIINCQTSVKVHADSDHLPIQTLLDIESPEGEDATLRRNWKALDELKLAAFVEPNLASWRPFLNTETQIDTATEYLMEVVQQGIQASTPWARPSSHAKEGWTEECSKAIQPCRRAFRRQQNSRSMEDWEEYKALRNVKGRVINRALRTGFRAFIHKISQSPRGLWKISKYARNRNTTAASAVIPPLKATDGSMAVSEDEKVALLRMAFFPEPPEADLSDLQGPRITEREVTDAIRKVPADKAPGEDGIPNRVWKILAVQCNAFVPILTTIFNACMRTGYNPRCFQRSVTVTLRKGGPRDYRIPKSYRPVALIGTLAKLLEAVMATRIMCLRQRLAHPPHLKHAPVRPWAVGTLGALVLNGTQYPHQAPRAPQRGLPHAYRYPPGLSHLPNPLSALQRPTGGGMLQPRGPRPVSGDTEGFGWVDDVAILAVSSTYHENVQLLERTLAKADLWARRHAARFAPEKFELIHFNNPRANTVMEEDVRESLNEPDPYDICAMYPQGNDRMPVMVHGRDPLKPVQQAKYLGIWLDKTLSFDKHRAYTMAKANGSLEALRGITGSIWGVSLPAFARIQKRAAIIVSGAFRGTSGEALDVELFLRPMALQMQQNIEEAAIRIQTGPVWAQPATLREQRRPDERRIGGWCPLEALKWKKREVLSTLSVPGVPWETRHAFVLAPWAPRLQCHIAESPEAAIDAHDQVAREALDWEVDRLLGPFIGPESGDTPMQSAWKPPTIMFFTDGSGKDGHVGASVVTPDQNIKILRYLGTTEDSTVYLAELHGVEMALGALRRLEGRIEARKVVIFSDSQAAIQAIANPKASSGQYVIRAIYQHLQATNWRMPIEIRWIPAHLGVAGNEAADVEAKLAAQSGASGEARWAAQWARSKVAVQYRQQLAPGEPSKKVLGLYNGLPKPYTSILVQMRTKRIALRHFLFKYTKQRGELLSDQCQCEKGSQTPVHVLLHCPLYTDLRAIMFNKIWYKTDLDRTTNYNEILSHSQAIRYVAEFMHRTDLLGQFRSVDYEDVDATMELQQQPVEDDT</sequence>
<dbReference type="SUPFAM" id="SSF53098">
    <property type="entry name" value="Ribonuclease H-like"/>
    <property type="match status" value="1"/>
</dbReference>
<dbReference type="GO" id="GO:0004523">
    <property type="term" value="F:RNA-DNA hybrid ribonuclease activity"/>
    <property type="evidence" value="ECO:0007669"/>
    <property type="project" value="InterPro"/>
</dbReference>
<feature type="domain" description="RNase H type-1" evidence="2">
    <location>
        <begin position="981"/>
        <end position="1117"/>
    </location>
</feature>
<dbReference type="InterPro" id="IPR036691">
    <property type="entry name" value="Endo/exonu/phosph_ase_sf"/>
</dbReference>
<dbReference type="Pfam" id="PF00075">
    <property type="entry name" value="RNase_H"/>
    <property type="match status" value="1"/>
</dbReference>
<feature type="region of interest" description="Disordered" evidence="1">
    <location>
        <begin position="1"/>
        <end position="41"/>
    </location>
</feature>
<dbReference type="GO" id="GO:0003676">
    <property type="term" value="F:nucleic acid binding"/>
    <property type="evidence" value="ECO:0007669"/>
    <property type="project" value="InterPro"/>
</dbReference>
<evidence type="ECO:0000313" key="3">
    <source>
        <dbReference type="EMBL" id="OQE13667.1"/>
    </source>
</evidence>
<comment type="caution">
    <text evidence="3">The sequence shown here is derived from an EMBL/GenBank/DDBJ whole genome shotgun (WGS) entry which is preliminary data.</text>
</comment>
<protein>
    <recommendedName>
        <fullName evidence="2">RNase H type-1 domain-containing protein</fullName>
    </recommendedName>
</protein>
<reference evidence="4" key="1">
    <citation type="journal article" date="2017" name="Nat. Microbiol.">
        <title>Global analysis of biosynthetic gene clusters reveals vast potential of secondary metabolite production in Penicillium species.</title>
        <authorList>
            <person name="Nielsen J.C."/>
            <person name="Grijseels S."/>
            <person name="Prigent S."/>
            <person name="Ji B."/>
            <person name="Dainat J."/>
            <person name="Nielsen K.F."/>
            <person name="Frisvad J.C."/>
            <person name="Workman M."/>
            <person name="Nielsen J."/>
        </authorList>
    </citation>
    <scope>NUCLEOTIDE SEQUENCE [LARGE SCALE GENOMIC DNA]</scope>
    <source>
        <strain evidence="4">IBT 24891</strain>
    </source>
</reference>
<feature type="non-terminal residue" evidence="3">
    <location>
        <position position="1"/>
    </location>
</feature>
<dbReference type="CDD" id="cd09276">
    <property type="entry name" value="Rnase_HI_RT_non_LTR"/>
    <property type="match status" value="1"/>
</dbReference>
<dbReference type="Gene3D" id="3.60.10.10">
    <property type="entry name" value="Endonuclease/exonuclease/phosphatase"/>
    <property type="match status" value="1"/>
</dbReference>
<keyword evidence="4" id="KW-1185">Reference proteome</keyword>
<dbReference type="PANTHER" id="PTHR33481:SF1">
    <property type="entry name" value="ENDONUCLEASE_EXONUCLEASE_PHOSPHATASE DOMAIN-CONTAINING PROTEIN-RELATED"/>
    <property type="match status" value="1"/>
</dbReference>
<evidence type="ECO:0000256" key="1">
    <source>
        <dbReference type="SAM" id="MobiDB-lite"/>
    </source>
</evidence>
<dbReference type="EMBL" id="MLKD01000049">
    <property type="protein sequence ID" value="OQE13667.1"/>
    <property type="molecule type" value="Genomic_DNA"/>
</dbReference>
<dbReference type="OrthoDB" id="4368687at2759"/>